<accession>A0ACD3RBT1</accession>
<name>A0ACD3RBT1_LARCR</name>
<evidence type="ECO:0000313" key="1">
    <source>
        <dbReference type="EMBL" id="TMS16934.1"/>
    </source>
</evidence>
<protein>
    <submittedName>
        <fullName evidence="1">Uncharacterized protein</fullName>
    </submittedName>
</protein>
<evidence type="ECO:0000313" key="2">
    <source>
        <dbReference type="Proteomes" id="UP000793456"/>
    </source>
</evidence>
<organism evidence="1 2">
    <name type="scientific">Larimichthys crocea</name>
    <name type="common">Large yellow croaker</name>
    <name type="synonym">Pseudosciaena crocea</name>
    <dbReference type="NCBI Taxonomy" id="215358"/>
    <lineage>
        <taxon>Eukaryota</taxon>
        <taxon>Metazoa</taxon>
        <taxon>Chordata</taxon>
        <taxon>Craniata</taxon>
        <taxon>Vertebrata</taxon>
        <taxon>Euteleostomi</taxon>
        <taxon>Actinopterygii</taxon>
        <taxon>Neopterygii</taxon>
        <taxon>Teleostei</taxon>
        <taxon>Neoteleostei</taxon>
        <taxon>Acanthomorphata</taxon>
        <taxon>Eupercaria</taxon>
        <taxon>Sciaenidae</taxon>
        <taxon>Larimichthys</taxon>
    </lineage>
</organism>
<comment type="caution">
    <text evidence="1">The sequence shown here is derived from an EMBL/GenBank/DDBJ whole genome shotgun (WGS) entry which is preliminary data.</text>
</comment>
<gene>
    <name evidence="1" type="ORF">E3U43_014227</name>
</gene>
<sequence>MKTSMVFLLILIFCYLCRAQEHSHDNDILLQGVENKAEEGVQELERQTDMLAELIALREMVVEQSVELRHLTARVTAAENLVEKLQMENSAMEARMTTTENLMERLQMENSAMEARMTAAESMAEELQMENDAQATELAVSQEKLSSLQQRVTVSENHVAELERQQEVRKLAFSVSLLESGEGNTEKEDVQLIYRKIFTNVGNHYNPNTGYFTAPVKGIYYFRFTGHIAHSDASMRMGLFKNSDLIVTSGDRATTSTDPEDNASNGVVVQLEVGDVVSVQLFGKIWDDQYHRSTFSGFLLFAL</sequence>
<proteinExistence type="predicted"/>
<dbReference type="Proteomes" id="UP000793456">
    <property type="component" value="Chromosome VIII"/>
</dbReference>
<reference evidence="1" key="1">
    <citation type="submission" date="2018-11" db="EMBL/GenBank/DDBJ databases">
        <title>The sequence and de novo assembly of Larimichthys crocea genome using PacBio and Hi-C technologies.</title>
        <authorList>
            <person name="Xu P."/>
            <person name="Chen B."/>
            <person name="Zhou Z."/>
            <person name="Ke Q."/>
            <person name="Wu Y."/>
            <person name="Bai H."/>
            <person name="Pu F."/>
        </authorList>
    </citation>
    <scope>NUCLEOTIDE SEQUENCE</scope>
    <source>
        <tissue evidence="1">Muscle</tissue>
    </source>
</reference>
<dbReference type="EMBL" id="CM011681">
    <property type="protein sequence ID" value="TMS16934.1"/>
    <property type="molecule type" value="Genomic_DNA"/>
</dbReference>
<keyword evidence="2" id="KW-1185">Reference proteome</keyword>